<dbReference type="PANTHER" id="PTHR22950">
    <property type="entry name" value="AMINO ACID TRANSPORTER"/>
    <property type="match status" value="1"/>
</dbReference>
<evidence type="ECO:0000256" key="6">
    <source>
        <dbReference type="SAM" id="Phobius"/>
    </source>
</evidence>
<feature type="domain" description="Amino acid transporter transmembrane" evidence="7">
    <location>
        <begin position="85"/>
        <end position="146"/>
    </location>
</feature>
<evidence type="ECO:0000256" key="3">
    <source>
        <dbReference type="ARBA" id="ARBA00022989"/>
    </source>
</evidence>
<feature type="transmembrane region" description="Helical" evidence="6">
    <location>
        <begin position="515"/>
        <end position="535"/>
    </location>
</feature>
<keyword evidence="3 6" id="KW-1133">Transmembrane helix</keyword>
<feature type="transmembrane region" description="Helical" evidence="6">
    <location>
        <begin position="492"/>
        <end position="509"/>
    </location>
</feature>
<feature type="region of interest" description="Disordered" evidence="5">
    <location>
        <begin position="145"/>
        <end position="175"/>
    </location>
</feature>
<dbReference type="EMBL" id="KV784361">
    <property type="protein sequence ID" value="OEU13711.1"/>
    <property type="molecule type" value="Genomic_DNA"/>
</dbReference>
<feature type="transmembrane region" description="Helical" evidence="6">
    <location>
        <begin position="110"/>
        <end position="128"/>
    </location>
</feature>
<dbReference type="GO" id="GO:0016020">
    <property type="term" value="C:membrane"/>
    <property type="evidence" value="ECO:0007669"/>
    <property type="project" value="UniProtKB-SubCell"/>
</dbReference>
<feature type="transmembrane region" description="Helical" evidence="6">
    <location>
        <begin position="424"/>
        <end position="445"/>
    </location>
</feature>
<feature type="compositionally biased region" description="Low complexity" evidence="5">
    <location>
        <begin position="154"/>
        <end position="169"/>
    </location>
</feature>
<comment type="subcellular location">
    <subcellularLocation>
        <location evidence="1">Membrane</location>
        <topology evidence="1">Multi-pass membrane protein</topology>
    </subcellularLocation>
</comment>
<name>A0A1E7F698_9STRA</name>
<dbReference type="InParanoid" id="A0A1E7F698"/>
<reference evidence="8 9" key="1">
    <citation type="submission" date="2016-09" db="EMBL/GenBank/DDBJ databases">
        <title>Extensive genetic diversity and differential bi-allelic expression allows diatom success in the polar Southern Ocean.</title>
        <authorList>
            <consortium name="DOE Joint Genome Institute"/>
            <person name="Mock T."/>
            <person name="Otillar R.P."/>
            <person name="Strauss J."/>
            <person name="Dupont C."/>
            <person name="Frickenhaus S."/>
            <person name="Maumus F."/>
            <person name="Mcmullan M."/>
            <person name="Sanges R."/>
            <person name="Schmutz J."/>
            <person name="Toseland A."/>
            <person name="Valas R."/>
            <person name="Veluchamy A."/>
            <person name="Ward B.J."/>
            <person name="Allen A."/>
            <person name="Barry K."/>
            <person name="Falciatore A."/>
            <person name="Ferrante M."/>
            <person name="Fortunato A.E."/>
            <person name="Gloeckner G."/>
            <person name="Gruber A."/>
            <person name="Hipkin R."/>
            <person name="Janech M."/>
            <person name="Kroth P."/>
            <person name="Leese F."/>
            <person name="Lindquist E."/>
            <person name="Lyon B.R."/>
            <person name="Martin J."/>
            <person name="Mayer C."/>
            <person name="Parker M."/>
            <person name="Quesneville H."/>
            <person name="Raymond J."/>
            <person name="Uhlig C."/>
            <person name="Valentin K.U."/>
            <person name="Worden A.Z."/>
            <person name="Armbrust E.V."/>
            <person name="Bowler C."/>
            <person name="Green B."/>
            <person name="Moulton V."/>
            <person name="Van Oosterhout C."/>
            <person name="Grigoriev I."/>
        </authorList>
    </citation>
    <scope>NUCLEOTIDE SEQUENCE [LARGE SCALE GENOMIC DNA]</scope>
    <source>
        <strain evidence="8 9">CCMP1102</strain>
    </source>
</reference>
<evidence type="ECO:0000256" key="5">
    <source>
        <dbReference type="SAM" id="MobiDB-lite"/>
    </source>
</evidence>
<evidence type="ECO:0000313" key="8">
    <source>
        <dbReference type="EMBL" id="OEU13711.1"/>
    </source>
</evidence>
<dbReference type="PANTHER" id="PTHR22950:SF666">
    <property type="entry name" value="VACUOLAR AMINO ACID TRANSPORTER 4"/>
    <property type="match status" value="1"/>
</dbReference>
<sequence length="585" mass="63962">MNEKKKKSSKKRIKFAPLEMEDRFIDGDHHDEFDYKADDTTNNKGKQHDDISTTTASTAAMENAVTGGPSSSVDPHAHGLGGDLKSAVLGIVKGMVGPAILYLPHGFAQAGWVIAVPMLFASTALYLASSASLLECWKVETTNNKRMSERGGDDNNNNGCNTDTSGTSTIRGGEEETNNTVIEMKELRKSNSHNFSGEKFDNEYIDGGALIAAGISSTAATATATFTTASYPHLAYKAYGPRGETIVKIGIAANISTSIFLWAMVIVQIPLSWIRDIRHLTVTNALANALIMYGLITCLVFAFENAIVPYEEVQQQDDEGEDENVYEYTDRGPLASILYKFFHLNPFNSDGWFLFIGTSVLLFEGSITLLIPLQEAVAAPHDRQYFPQMYPNVILCIIWFYTFFGIFCWMSFGDDVHTVMTTSLPNTNLATTVQLAYSVAVMLTFPLQNFPSLEIACTAIASVLQRASTTVTVQSSNMFIIRILRILQRREVLSSLLVVLLGLVAIITMERLDKVVSLMGGLLGCPLAFVFPPLIHNKLALALPGSGNGSGGYYLTDRRRMQNKIVASLGFGAMVVATVATILKW</sequence>
<feature type="transmembrane region" description="Helical" evidence="6">
    <location>
        <begin position="565"/>
        <end position="583"/>
    </location>
</feature>
<feature type="domain" description="Amino acid transporter transmembrane" evidence="7">
    <location>
        <begin position="255"/>
        <end position="539"/>
    </location>
</feature>
<keyword evidence="4 6" id="KW-0472">Membrane</keyword>
<proteinExistence type="predicted"/>
<keyword evidence="9" id="KW-1185">Reference proteome</keyword>
<keyword evidence="2 6" id="KW-0812">Transmembrane</keyword>
<feature type="transmembrane region" description="Helical" evidence="6">
    <location>
        <begin position="393"/>
        <end position="412"/>
    </location>
</feature>
<dbReference type="OrthoDB" id="1684102at2759"/>
<dbReference type="AlphaFoldDB" id="A0A1E7F698"/>
<dbReference type="Pfam" id="PF01490">
    <property type="entry name" value="Aa_trans"/>
    <property type="match status" value="2"/>
</dbReference>
<feature type="transmembrane region" description="Helical" evidence="6">
    <location>
        <begin position="86"/>
        <end position="104"/>
    </location>
</feature>
<feature type="transmembrane region" description="Helical" evidence="6">
    <location>
        <begin position="251"/>
        <end position="273"/>
    </location>
</feature>
<evidence type="ECO:0000259" key="7">
    <source>
        <dbReference type="Pfam" id="PF01490"/>
    </source>
</evidence>
<protein>
    <recommendedName>
        <fullName evidence="7">Amino acid transporter transmembrane domain-containing protein</fullName>
    </recommendedName>
</protein>
<evidence type="ECO:0000256" key="2">
    <source>
        <dbReference type="ARBA" id="ARBA00022692"/>
    </source>
</evidence>
<dbReference type="Proteomes" id="UP000095751">
    <property type="component" value="Unassembled WGS sequence"/>
</dbReference>
<dbReference type="InterPro" id="IPR013057">
    <property type="entry name" value="AA_transpt_TM"/>
</dbReference>
<feature type="transmembrane region" description="Helical" evidence="6">
    <location>
        <begin position="352"/>
        <end position="373"/>
    </location>
</feature>
<evidence type="ECO:0000313" key="9">
    <source>
        <dbReference type="Proteomes" id="UP000095751"/>
    </source>
</evidence>
<evidence type="ECO:0000256" key="4">
    <source>
        <dbReference type="ARBA" id="ARBA00023136"/>
    </source>
</evidence>
<evidence type="ECO:0000256" key="1">
    <source>
        <dbReference type="ARBA" id="ARBA00004141"/>
    </source>
</evidence>
<dbReference type="GO" id="GO:0015179">
    <property type="term" value="F:L-amino acid transmembrane transporter activity"/>
    <property type="evidence" value="ECO:0007669"/>
    <property type="project" value="TreeGrafter"/>
</dbReference>
<feature type="transmembrane region" description="Helical" evidence="6">
    <location>
        <begin position="285"/>
        <end position="303"/>
    </location>
</feature>
<organism evidence="8 9">
    <name type="scientific">Fragilariopsis cylindrus CCMP1102</name>
    <dbReference type="NCBI Taxonomy" id="635003"/>
    <lineage>
        <taxon>Eukaryota</taxon>
        <taxon>Sar</taxon>
        <taxon>Stramenopiles</taxon>
        <taxon>Ochrophyta</taxon>
        <taxon>Bacillariophyta</taxon>
        <taxon>Bacillariophyceae</taxon>
        <taxon>Bacillariophycidae</taxon>
        <taxon>Bacillariales</taxon>
        <taxon>Bacillariaceae</taxon>
        <taxon>Fragilariopsis</taxon>
    </lineage>
</organism>
<dbReference type="KEGG" id="fcy:FRACYDRAFT_242056"/>
<gene>
    <name evidence="8" type="ORF">FRACYDRAFT_242056</name>
</gene>
<feature type="transmembrane region" description="Helical" evidence="6">
    <location>
        <begin position="209"/>
        <end position="231"/>
    </location>
</feature>
<accession>A0A1E7F698</accession>